<name>A0A5N5SQD0_9CRUS</name>
<dbReference type="EMBL" id="SEYY01022062">
    <property type="protein sequence ID" value="KAB7495839.1"/>
    <property type="molecule type" value="Genomic_DNA"/>
</dbReference>
<accession>A0A5N5SQD0</accession>
<organism evidence="4 5">
    <name type="scientific">Armadillidium nasatum</name>
    <dbReference type="NCBI Taxonomy" id="96803"/>
    <lineage>
        <taxon>Eukaryota</taxon>
        <taxon>Metazoa</taxon>
        <taxon>Ecdysozoa</taxon>
        <taxon>Arthropoda</taxon>
        <taxon>Crustacea</taxon>
        <taxon>Multicrustacea</taxon>
        <taxon>Malacostraca</taxon>
        <taxon>Eumalacostraca</taxon>
        <taxon>Peracarida</taxon>
        <taxon>Isopoda</taxon>
        <taxon>Oniscidea</taxon>
        <taxon>Crinocheta</taxon>
        <taxon>Armadillidiidae</taxon>
        <taxon>Armadillidium</taxon>
    </lineage>
</organism>
<evidence type="ECO:0000313" key="5">
    <source>
        <dbReference type="Proteomes" id="UP000326759"/>
    </source>
</evidence>
<dbReference type="Proteomes" id="UP000326759">
    <property type="component" value="Unassembled WGS sequence"/>
</dbReference>
<comment type="pathway">
    <text evidence="1">Protein modification; protein ubiquitination.</text>
</comment>
<dbReference type="GO" id="GO:0005737">
    <property type="term" value="C:cytoplasm"/>
    <property type="evidence" value="ECO:0007669"/>
    <property type="project" value="TreeGrafter"/>
</dbReference>
<dbReference type="InterPro" id="IPR040394">
    <property type="entry name" value="FBX25/32"/>
</dbReference>
<keyword evidence="5" id="KW-1185">Reference proteome</keyword>
<proteinExistence type="predicted"/>
<evidence type="ECO:0000256" key="2">
    <source>
        <dbReference type="ARBA" id="ARBA00022786"/>
    </source>
</evidence>
<dbReference type="GO" id="GO:0016567">
    <property type="term" value="P:protein ubiquitination"/>
    <property type="evidence" value="ECO:0007669"/>
    <property type="project" value="TreeGrafter"/>
</dbReference>
<gene>
    <name evidence="4" type="ORF">Anas_03223</name>
</gene>
<sequence length="108" mass="12602">MPFVSKDWRDPGENWVKTEEGWEKKKIIEYEGYSESDEDTNIGSGGESDNEMTQRGLLLRRATQPNLSHQRAHEELQISTRLLRRRRTQSTSFVGQPHCHITLKCTKE</sequence>
<dbReference type="GO" id="GO:0019005">
    <property type="term" value="C:SCF ubiquitin ligase complex"/>
    <property type="evidence" value="ECO:0007669"/>
    <property type="project" value="TreeGrafter"/>
</dbReference>
<dbReference type="GO" id="GO:0005634">
    <property type="term" value="C:nucleus"/>
    <property type="evidence" value="ECO:0007669"/>
    <property type="project" value="TreeGrafter"/>
</dbReference>
<evidence type="ECO:0000256" key="3">
    <source>
        <dbReference type="SAM" id="MobiDB-lite"/>
    </source>
</evidence>
<reference evidence="4 5" key="1">
    <citation type="journal article" date="2019" name="PLoS Biol.">
        <title>Sex chromosomes control vertical transmission of feminizing Wolbachia symbionts in an isopod.</title>
        <authorList>
            <person name="Becking T."/>
            <person name="Chebbi M.A."/>
            <person name="Giraud I."/>
            <person name="Moumen B."/>
            <person name="Laverre T."/>
            <person name="Caubet Y."/>
            <person name="Peccoud J."/>
            <person name="Gilbert C."/>
            <person name="Cordaux R."/>
        </authorList>
    </citation>
    <scope>NUCLEOTIDE SEQUENCE [LARGE SCALE GENOMIC DNA]</scope>
    <source>
        <strain evidence="4">ANa2</strain>
        <tissue evidence="4">Whole body excluding digestive tract and cuticle</tissue>
    </source>
</reference>
<protein>
    <submittedName>
        <fullName evidence="4">Uncharacterized protein</fullName>
    </submittedName>
</protein>
<dbReference type="OrthoDB" id="8300521at2759"/>
<dbReference type="AlphaFoldDB" id="A0A5N5SQD0"/>
<keyword evidence="2" id="KW-0833">Ubl conjugation pathway</keyword>
<dbReference type="PANTHER" id="PTHR13123:SF7">
    <property type="entry name" value="LD30288P"/>
    <property type="match status" value="1"/>
</dbReference>
<comment type="caution">
    <text evidence="4">The sequence shown here is derived from an EMBL/GenBank/DDBJ whole genome shotgun (WGS) entry which is preliminary data.</text>
</comment>
<evidence type="ECO:0000313" key="4">
    <source>
        <dbReference type="EMBL" id="KAB7495839.1"/>
    </source>
</evidence>
<dbReference type="PANTHER" id="PTHR13123">
    <property type="entry name" value="LD30288P"/>
    <property type="match status" value="1"/>
</dbReference>
<evidence type="ECO:0000256" key="1">
    <source>
        <dbReference type="ARBA" id="ARBA00004906"/>
    </source>
</evidence>
<feature type="non-terminal residue" evidence="4">
    <location>
        <position position="108"/>
    </location>
</feature>
<feature type="region of interest" description="Disordered" evidence="3">
    <location>
        <begin position="33"/>
        <end position="56"/>
    </location>
</feature>